<feature type="region of interest" description="Disordered" evidence="9">
    <location>
        <begin position="653"/>
        <end position="674"/>
    </location>
</feature>
<feature type="transmembrane region" description="Helical" evidence="10">
    <location>
        <begin position="193"/>
        <end position="214"/>
    </location>
</feature>
<sequence length="949" mass="99946">MIDVSAQMLVNGVIVGLVYAILAAGFVLVYRATGVLNFAQGEMGAFGVAVFCYLSAGLDVPYWLAFALAIAATAVVGLVVELSVIRRLFTASRLVVLIATIGVAQVLMVARMSLPKSGSEQAFPLPFDLSWHVTGSILIVARDVLVVIVAPATILALALFMTRSKWGLMVRATAANPDTARVFGLSVKTTSSIVWTLAAGFAAVTAIMIAPIQGITPGTIIGSGAAAVGPGLLVRALLVALIARMSSLPMTLVGGLLVGVGESVLRGNVDQANRSVVDLWIFAATILLLLFWVRGRRGEAAPSLGARVAAVPQRLRRLWYVRHLNTMGFVVLFALLAIIPLVFTRQSQQFVWTDVLVFAMMALPLSMLTGWAGQFTLGQFAFVGLGSGVMVMVTHGTELPFLPGWGLQLSWWTALLVATAVGGAAALLVGLSAVRMRGPFLAVVTLAFAVAASTWIFRQAWFTGSPWSTTTPYMEPPELGGLDFSDRRTFYFLCLLVLGLMVAVLCLIRRGGIGRAMIAVSNNEDMAAAATVSPVRMKLIAFGLSGAMAALAGCLFITLRVEVVPGSTFSPDVSLLLISATIIGGVGSVAGPILGALFVRGLPALFGDLDEVRLLTSGIGLLILLMYFPGGLMQIVYGVRGLVLSAIGARTEPEPVSTRPATATPRPRADAPDGTAAAAAPWLRLTGVSVHFGGNRAVDGVDLEVRPGELVGLIGTNGAGKSTLMNAVSGLVPSTGTIELLGADVNGLPAYRRHRRGLGRGFQAARLYPDLTVRETVLVALEARSRTLLLPSITGLPPAPAAERRKRAAADDVIDLLGLGHFADEFTANLSTGTRRIVELGCLIAADAKVLMLDEPTGGVAQRETEAFGPLIVRIQRELGASLLVIEHDMPLIMAISDRVYCLEAGRVIAEGTPERIRHDPAVIASYLGTDERAIQRSDQLSSSTPTAS</sequence>
<feature type="domain" description="ABC transporter" evidence="11">
    <location>
        <begin position="683"/>
        <end position="930"/>
    </location>
</feature>
<keyword evidence="2" id="KW-0813">Transport</keyword>
<evidence type="ECO:0000256" key="7">
    <source>
        <dbReference type="ARBA" id="ARBA00022989"/>
    </source>
</evidence>
<dbReference type="GO" id="GO:0042941">
    <property type="term" value="P:D-alanine transmembrane transport"/>
    <property type="evidence" value="ECO:0007669"/>
    <property type="project" value="TreeGrafter"/>
</dbReference>
<dbReference type="OrthoDB" id="8724465at2"/>
<feature type="transmembrane region" description="Helical" evidence="10">
    <location>
        <begin position="250"/>
        <end position="269"/>
    </location>
</feature>
<evidence type="ECO:0000313" key="12">
    <source>
        <dbReference type="EMBL" id="SEF11863.1"/>
    </source>
</evidence>
<dbReference type="Pfam" id="PF12399">
    <property type="entry name" value="BCA_ABC_TP_C"/>
    <property type="match status" value="1"/>
</dbReference>
<dbReference type="InterPro" id="IPR003439">
    <property type="entry name" value="ABC_transporter-like_ATP-bd"/>
</dbReference>
<evidence type="ECO:0000313" key="13">
    <source>
        <dbReference type="Proteomes" id="UP000181980"/>
    </source>
</evidence>
<feature type="transmembrane region" description="Helical" evidence="10">
    <location>
        <begin position="539"/>
        <end position="561"/>
    </location>
</feature>
<dbReference type="GO" id="GO:0005886">
    <property type="term" value="C:plasma membrane"/>
    <property type="evidence" value="ECO:0007669"/>
    <property type="project" value="UniProtKB-SubCell"/>
</dbReference>
<dbReference type="RefSeq" id="WP_069109892.1">
    <property type="nucleotide sequence ID" value="NZ_FNUC01000004.1"/>
</dbReference>
<dbReference type="InterPro" id="IPR043428">
    <property type="entry name" value="LivM-like"/>
</dbReference>
<dbReference type="GO" id="GO:1903805">
    <property type="term" value="P:L-valine import across plasma membrane"/>
    <property type="evidence" value="ECO:0007669"/>
    <property type="project" value="TreeGrafter"/>
</dbReference>
<evidence type="ECO:0000259" key="11">
    <source>
        <dbReference type="PROSITE" id="PS50893"/>
    </source>
</evidence>
<dbReference type="GO" id="GO:0005304">
    <property type="term" value="F:L-valine transmembrane transporter activity"/>
    <property type="evidence" value="ECO:0007669"/>
    <property type="project" value="TreeGrafter"/>
</dbReference>
<feature type="compositionally biased region" description="Low complexity" evidence="9">
    <location>
        <begin position="658"/>
        <end position="674"/>
    </location>
</feature>
<keyword evidence="13" id="KW-1185">Reference proteome</keyword>
<evidence type="ECO:0000256" key="3">
    <source>
        <dbReference type="ARBA" id="ARBA00022475"/>
    </source>
</evidence>
<dbReference type="GO" id="GO:0015808">
    <property type="term" value="P:L-alanine transport"/>
    <property type="evidence" value="ECO:0007669"/>
    <property type="project" value="TreeGrafter"/>
</dbReference>
<comment type="subcellular location">
    <subcellularLocation>
        <location evidence="1">Cell membrane</location>
        <topology evidence="1">Multi-pass membrane protein</topology>
    </subcellularLocation>
</comment>
<evidence type="ECO:0000256" key="5">
    <source>
        <dbReference type="ARBA" id="ARBA00022741"/>
    </source>
</evidence>
<accession>A0A1H5PD87</accession>
<evidence type="ECO:0000256" key="1">
    <source>
        <dbReference type="ARBA" id="ARBA00004651"/>
    </source>
</evidence>
<dbReference type="InterPro" id="IPR032823">
    <property type="entry name" value="BCA_ABC_TP_C"/>
</dbReference>
<evidence type="ECO:0000256" key="10">
    <source>
        <dbReference type="SAM" id="Phobius"/>
    </source>
</evidence>
<dbReference type="AlphaFoldDB" id="A0A1H5PD87"/>
<dbReference type="InterPro" id="IPR027417">
    <property type="entry name" value="P-loop_NTPase"/>
</dbReference>
<dbReference type="GO" id="GO:0016887">
    <property type="term" value="F:ATP hydrolysis activity"/>
    <property type="evidence" value="ECO:0007669"/>
    <property type="project" value="InterPro"/>
</dbReference>
<dbReference type="SMART" id="SM00382">
    <property type="entry name" value="AAA"/>
    <property type="match status" value="1"/>
</dbReference>
<keyword evidence="4 10" id="KW-0812">Transmembrane</keyword>
<feature type="transmembrane region" description="Helical" evidence="10">
    <location>
        <begin position="489"/>
        <end position="508"/>
    </location>
</feature>
<dbReference type="GO" id="GO:0015192">
    <property type="term" value="F:L-phenylalanine transmembrane transporter activity"/>
    <property type="evidence" value="ECO:0007669"/>
    <property type="project" value="TreeGrafter"/>
</dbReference>
<dbReference type="GO" id="GO:0005524">
    <property type="term" value="F:ATP binding"/>
    <property type="evidence" value="ECO:0007669"/>
    <property type="project" value="UniProtKB-KW"/>
</dbReference>
<dbReference type="Pfam" id="PF02653">
    <property type="entry name" value="BPD_transp_2"/>
    <property type="match status" value="2"/>
</dbReference>
<dbReference type="SUPFAM" id="SSF52540">
    <property type="entry name" value="P-loop containing nucleoside triphosphate hydrolases"/>
    <property type="match status" value="1"/>
</dbReference>
<keyword evidence="3" id="KW-1003">Cell membrane</keyword>
<dbReference type="PANTHER" id="PTHR45772:SF7">
    <property type="entry name" value="AMINO ACID ABC TRANSPORTER ATP-BINDING PROTEIN"/>
    <property type="match status" value="1"/>
</dbReference>
<reference evidence="13" key="1">
    <citation type="submission" date="2016-10" db="EMBL/GenBank/DDBJ databases">
        <authorList>
            <person name="Varghese N."/>
            <person name="Submissions S."/>
        </authorList>
    </citation>
    <scope>NUCLEOTIDE SEQUENCE [LARGE SCALE GENOMIC DNA]</scope>
    <source>
        <strain evidence="13">DSM 45237</strain>
    </source>
</reference>
<feature type="transmembrane region" description="Helical" evidence="10">
    <location>
        <begin position="349"/>
        <end position="368"/>
    </location>
</feature>
<dbReference type="Proteomes" id="UP000181980">
    <property type="component" value="Unassembled WGS sequence"/>
</dbReference>
<dbReference type="STRING" id="561176.SAMN04488561_4135"/>
<keyword evidence="8 10" id="KW-0472">Membrane</keyword>
<feature type="transmembrane region" description="Helical" evidence="10">
    <location>
        <begin position="6"/>
        <end position="28"/>
    </location>
</feature>
<dbReference type="Pfam" id="PF00005">
    <property type="entry name" value="ABC_tran"/>
    <property type="match status" value="1"/>
</dbReference>
<feature type="transmembrane region" description="Helical" evidence="10">
    <location>
        <begin position="380"/>
        <end position="397"/>
    </location>
</feature>
<feature type="transmembrane region" description="Helical" evidence="10">
    <location>
        <begin position="220"/>
        <end position="243"/>
    </location>
</feature>
<proteinExistence type="predicted"/>
<feature type="transmembrane region" description="Helical" evidence="10">
    <location>
        <begin position="438"/>
        <end position="457"/>
    </location>
</feature>
<keyword evidence="7 10" id="KW-1133">Transmembrane helix</keyword>
<dbReference type="EMBL" id="FNUC01000004">
    <property type="protein sequence ID" value="SEF11863.1"/>
    <property type="molecule type" value="Genomic_DNA"/>
</dbReference>
<dbReference type="CDD" id="cd06582">
    <property type="entry name" value="TM_PBP1_LivH_like"/>
    <property type="match status" value="1"/>
</dbReference>
<feature type="transmembrane region" description="Helical" evidence="10">
    <location>
        <begin position="409"/>
        <end position="431"/>
    </location>
</feature>
<evidence type="ECO:0000256" key="6">
    <source>
        <dbReference type="ARBA" id="ARBA00022840"/>
    </source>
</evidence>
<dbReference type="PROSITE" id="PS50893">
    <property type="entry name" value="ABC_TRANSPORTER_2"/>
    <property type="match status" value="1"/>
</dbReference>
<feature type="transmembrane region" description="Helical" evidence="10">
    <location>
        <begin position="62"/>
        <end position="82"/>
    </location>
</feature>
<gene>
    <name evidence="12" type="ORF">SAMN04488561_4135</name>
</gene>
<feature type="transmembrane region" description="Helical" evidence="10">
    <location>
        <begin position="275"/>
        <end position="293"/>
    </location>
</feature>
<protein>
    <submittedName>
        <fullName evidence="12">ABC-type branched-chain amino acid transport system, ATPase component</fullName>
    </submittedName>
</protein>
<evidence type="ECO:0000256" key="2">
    <source>
        <dbReference type="ARBA" id="ARBA00022448"/>
    </source>
</evidence>
<feature type="transmembrane region" description="Helical" evidence="10">
    <location>
        <begin position="573"/>
        <end position="602"/>
    </location>
</feature>
<feature type="transmembrane region" description="Helical" evidence="10">
    <location>
        <begin position="324"/>
        <end position="343"/>
    </location>
</feature>
<organism evidence="12 13">
    <name type="scientific">Jiangella alba</name>
    <dbReference type="NCBI Taxonomy" id="561176"/>
    <lineage>
        <taxon>Bacteria</taxon>
        <taxon>Bacillati</taxon>
        <taxon>Actinomycetota</taxon>
        <taxon>Actinomycetes</taxon>
        <taxon>Jiangellales</taxon>
        <taxon>Jiangellaceae</taxon>
        <taxon>Jiangella</taxon>
    </lineage>
</organism>
<keyword evidence="6" id="KW-0067">ATP-binding</keyword>
<dbReference type="InterPro" id="IPR003593">
    <property type="entry name" value="AAA+_ATPase"/>
</dbReference>
<dbReference type="CDD" id="cd06581">
    <property type="entry name" value="TM_PBP1_LivM_like"/>
    <property type="match status" value="1"/>
</dbReference>
<dbReference type="GO" id="GO:0015188">
    <property type="term" value="F:L-isoleucine transmembrane transporter activity"/>
    <property type="evidence" value="ECO:0007669"/>
    <property type="project" value="TreeGrafter"/>
</dbReference>
<name>A0A1H5PD87_9ACTN</name>
<dbReference type="Gene3D" id="3.40.50.300">
    <property type="entry name" value="P-loop containing nucleotide triphosphate hydrolases"/>
    <property type="match status" value="1"/>
</dbReference>
<feature type="transmembrane region" description="Helical" evidence="10">
    <location>
        <begin position="35"/>
        <end position="56"/>
    </location>
</feature>
<feature type="transmembrane region" description="Helical" evidence="10">
    <location>
        <begin position="94"/>
        <end position="114"/>
    </location>
</feature>
<keyword evidence="5" id="KW-0547">Nucleotide-binding</keyword>
<dbReference type="PANTHER" id="PTHR45772">
    <property type="entry name" value="CONSERVED COMPONENT OF ABC TRANSPORTER FOR NATURAL AMINO ACIDS-RELATED"/>
    <property type="match status" value="1"/>
</dbReference>
<dbReference type="GO" id="GO:1903806">
    <property type="term" value="P:L-isoleucine import across plasma membrane"/>
    <property type="evidence" value="ECO:0007669"/>
    <property type="project" value="TreeGrafter"/>
</dbReference>
<evidence type="ECO:0000256" key="9">
    <source>
        <dbReference type="SAM" id="MobiDB-lite"/>
    </source>
</evidence>
<feature type="transmembrane region" description="Helical" evidence="10">
    <location>
        <begin position="614"/>
        <end position="637"/>
    </location>
</feature>
<feature type="transmembrane region" description="Helical" evidence="10">
    <location>
        <begin position="134"/>
        <end position="161"/>
    </location>
</feature>
<evidence type="ECO:0000256" key="8">
    <source>
        <dbReference type="ARBA" id="ARBA00023136"/>
    </source>
</evidence>
<dbReference type="InterPro" id="IPR051120">
    <property type="entry name" value="ABC_AA/LPS_Transport"/>
</dbReference>
<dbReference type="InterPro" id="IPR001851">
    <property type="entry name" value="ABC_transp_permease"/>
</dbReference>
<evidence type="ECO:0000256" key="4">
    <source>
        <dbReference type="ARBA" id="ARBA00022692"/>
    </source>
</evidence>